<accession>A0A7Z0JAE9</accession>
<name>A0A7Z0JAE9_9ACTN</name>
<proteinExistence type="predicted"/>
<sequence length="199" mass="21573">MGVPFAWDGGGMTLVLEPLPEAGARVLAECGAPPRLVAHGRLVHEVAVRLLDWLGRHHPGLEVDTGAVRFGAAVHDIGKTVHPEELSAPGHRHERAGERLLLDRGTPPHLARFCATHGDWADADRTLEDLLVSLADKVWKGARNEELELRVVRWIADTEGLPAWEVFAALDDALQELADGADRRLAEQARHPVTGPAGP</sequence>
<evidence type="ECO:0000313" key="3">
    <source>
        <dbReference type="Proteomes" id="UP000572051"/>
    </source>
</evidence>
<keyword evidence="3" id="KW-1185">Reference proteome</keyword>
<dbReference type="Gene3D" id="1.10.3210.10">
    <property type="entry name" value="Hypothetical protein af1432"/>
    <property type="match status" value="1"/>
</dbReference>
<dbReference type="InterPro" id="IPR003607">
    <property type="entry name" value="HD/PDEase_dom"/>
</dbReference>
<feature type="domain" description="HD" evidence="1">
    <location>
        <begin position="49"/>
        <end position="138"/>
    </location>
</feature>
<dbReference type="EMBL" id="JACCFS010000001">
    <property type="protein sequence ID" value="NYJ35056.1"/>
    <property type="molecule type" value="Genomic_DNA"/>
</dbReference>
<evidence type="ECO:0000313" key="2">
    <source>
        <dbReference type="EMBL" id="NYJ35056.1"/>
    </source>
</evidence>
<dbReference type="SUPFAM" id="SSF109604">
    <property type="entry name" value="HD-domain/PDEase-like"/>
    <property type="match status" value="1"/>
</dbReference>
<dbReference type="InterPro" id="IPR006674">
    <property type="entry name" value="HD_domain"/>
</dbReference>
<comment type="caution">
    <text evidence="2">The sequence shown here is derived from an EMBL/GenBank/DDBJ whole genome shotgun (WGS) entry which is preliminary data.</text>
</comment>
<dbReference type="RefSeq" id="WP_246406236.1">
    <property type="nucleotide sequence ID" value="NZ_JACCFS010000001.1"/>
</dbReference>
<evidence type="ECO:0000259" key="1">
    <source>
        <dbReference type="Pfam" id="PF01966"/>
    </source>
</evidence>
<reference evidence="2 3" key="1">
    <citation type="submission" date="2020-07" db="EMBL/GenBank/DDBJ databases">
        <title>Sequencing the genomes of 1000 actinobacteria strains.</title>
        <authorList>
            <person name="Klenk H.-P."/>
        </authorList>
    </citation>
    <scope>NUCLEOTIDE SEQUENCE [LARGE SCALE GENOMIC DNA]</scope>
    <source>
        <strain evidence="2 3">DSM 44442</strain>
    </source>
</reference>
<organism evidence="2 3">
    <name type="scientific">Nocardiopsis aegyptia</name>
    <dbReference type="NCBI Taxonomy" id="220378"/>
    <lineage>
        <taxon>Bacteria</taxon>
        <taxon>Bacillati</taxon>
        <taxon>Actinomycetota</taxon>
        <taxon>Actinomycetes</taxon>
        <taxon>Streptosporangiales</taxon>
        <taxon>Nocardiopsidaceae</taxon>
        <taxon>Nocardiopsis</taxon>
    </lineage>
</organism>
<dbReference type="AlphaFoldDB" id="A0A7Z0JAE9"/>
<dbReference type="Pfam" id="PF01966">
    <property type="entry name" value="HD"/>
    <property type="match status" value="1"/>
</dbReference>
<gene>
    <name evidence="2" type="ORF">HNR10_002937</name>
</gene>
<dbReference type="Proteomes" id="UP000572051">
    <property type="component" value="Unassembled WGS sequence"/>
</dbReference>
<dbReference type="CDD" id="cd00077">
    <property type="entry name" value="HDc"/>
    <property type="match status" value="1"/>
</dbReference>
<protein>
    <recommendedName>
        <fullName evidence="1">HD domain-containing protein</fullName>
    </recommendedName>
</protein>